<feature type="region of interest" description="Disordered" evidence="1">
    <location>
        <begin position="1"/>
        <end position="119"/>
    </location>
</feature>
<dbReference type="AlphaFoldDB" id="A0A919BTN3"/>
<dbReference type="Proteomes" id="UP000632849">
    <property type="component" value="Unassembled WGS sequence"/>
</dbReference>
<reference evidence="2" key="2">
    <citation type="submission" date="2020-09" db="EMBL/GenBank/DDBJ databases">
        <authorList>
            <person name="Sun Q."/>
            <person name="Ohkuma M."/>
        </authorList>
    </citation>
    <scope>NUCLEOTIDE SEQUENCE</scope>
    <source>
        <strain evidence="2">JCM 4122</strain>
    </source>
</reference>
<reference evidence="2" key="1">
    <citation type="journal article" date="2014" name="Int. J. Syst. Evol. Microbiol.">
        <title>Complete genome sequence of Corynebacterium casei LMG S-19264T (=DSM 44701T), isolated from a smear-ripened cheese.</title>
        <authorList>
            <consortium name="US DOE Joint Genome Institute (JGI-PGF)"/>
            <person name="Walter F."/>
            <person name="Albersmeier A."/>
            <person name="Kalinowski J."/>
            <person name="Ruckert C."/>
        </authorList>
    </citation>
    <scope>NUCLEOTIDE SEQUENCE</scope>
    <source>
        <strain evidence="2">JCM 4122</strain>
    </source>
</reference>
<gene>
    <name evidence="2" type="ORF">GCM10017667_54820</name>
</gene>
<name>A0A919BTN3_STRFL</name>
<sequence>MTTLSPTRPAVQPRYRNLTGRSRAHEARPARQAPRTPPEVLKPRFSHAAAAPPRLVLQAPRPSSAPFTEPVTAPGTAVTATARPTGSDWLSNPFRPSATRHRWTGSVPSEPAPFQETVL</sequence>
<accession>A0A919BTN3</accession>
<evidence type="ECO:0000256" key="1">
    <source>
        <dbReference type="SAM" id="MobiDB-lite"/>
    </source>
</evidence>
<feature type="compositionally biased region" description="Low complexity" evidence="1">
    <location>
        <begin position="68"/>
        <end position="86"/>
    </location>
</feature>
<keyword evidence="3" id="KW-1185">Reference proteome</keyword>
<evidence type="ECO:0000313" key="3">
    <source>
        <dbReference type="Proteomes" id="UP000632849"/>
    </source>
</evidence>
<dbReference type="EMBL" id="BNBE01000002">
    <property type="protein sequence ID" value="GHG13802.1"/>
    <property type="molecule type" value="Genomic_DNA"/>
</dbReference>
<comment type="caution">
    <text evidence="2">The sequence shown here is derived from an EMBL/GenBank/DDBJ whole genome shotgun (WGS) entry which is preliminary data.</text>
</comment>
<evidence type="ECO:0000313" key="2">
    <source>
        <dbReference type="EMBL" id="GHG13802.1"/>
    </source>
</evidence>
<organism evidence="2 3">
    <name type="scientific">Streptomyces filamentosus</name>
    <name type="common">Streptomyces roseosporus</name>
    <dbReference type="NCBI Taxonomy" id="67294"/>
    <lineage>
        <taxon>Bacteria</taxon>
        <taxon>Bacillati</taxon>
        <taxon>Actinomycetota</taxon>
        <taxon>Actinomycetes</taxon>
        <taxon>Kitasatosporales</taxon>
        <taxon>Streptomycetaceae</taxon>
        <taxon>Streptomyces</taxon>
    </lineage>
</organism>
<protein>
    <submittedName>
        <fullName evidence="2">Uncharacterized protein</fullName>
    </submittedName>
</protein>
<proteinExistence type="predicted"/>